<dbReference type="Proteomes" id="UP000215896">
    <property type="component" value="Unassembled WGS sequence"/>
</dbReference>
<name>A0A255GKB6_9ACTN</name>
<proteinExistence type="predicted"/>
<accession>A0A255GKB6</accession>
<dbReference type="EMBL" id="NMVO01000004">
    <property type="protein sequence ID" value="OYO16288.1"/>
    <property type="molecule type" value="Genomic_DNA"/>
</dbReference>
<comment type="caution">
    <text evidence="1">The sequence shown here is derived from an EMBL/GenBank/DDBJ whole genome shotgun (WGS) entry which is preliminary data.</text>
</comment>
<sequence>MGVELIGDERLAAGLQRAASRLGTMPPAAALIAAAAIRARAPKRTGALAASVSGHETAQGIAVRTGVDYAKPVEAKRAYANPGIADSRPGWESVYAAYLQDLLDAI</sequence>
<gene>
    <name evidence="1" type="ORF">CGZ94_04935</name>
</gene>
<dbReference type="AlphaFoldDB" id="A0A255GKB6"/>
<protein>
    <submittedName>
        <fullName evidence="1">Uncharacterized protein</fullName>
    </submittedName>
</protein>
<organism evidence="1 2">
    <name type="scientific">Enemella evansiae</name>
    <dbReference type="NCBI Taxonomy" id="2016499"/>
    <lineage>
        <taxon>Bacteria</taxon>
        <taxon>Bacillati</taxon>
        <taxon>Actinomycetota</taxon>
        <taxon>Actinomycetes</taxon>
        <taxon>Propionibacteriales</taxon>
        <taxon>Propionibacteriaceae</taxon>
        <taxon>Enemella</taxon>
    </lineage>
</organism>
<reference evidence="1 2" key="1">
    <citation type="submission" date="2017-07" db="EMBL/GenBank/DDBJ databases">
        <title>Draft whole genome sequences of clinical Proprionibacteriaceae strains.</title>
        <authorList>
            <person name="Bernier A.-M."/>
            <person name="Bernard K."/>
            <person name="Domingo M.-C."/>
        </authorList>
    </citation>
    <scope>NUCLEOTIDE SEQUENCE [LARGE SCALE GENOMIC DNA]</scope>
    <source>
        <strain evidence="1 2">NML 030167</strain>
    </source>
</reference>
<keyword evidence="2" id="KW-1185">Reference proteome</keyword>
<evidence type="ECO:0000313" key="1">
    <source>
        <dbReference type="EMBL" id="OYO16288.1"/>
    </source>
</evidence>
<dbReference type="RefSeq" id="WP_094404952.1">
    <property type="nucleotide sequence ID" value="NZ_NMVO01000004.1"/>
</dbReference>
<evidence type="ECO:0000313" key="2">
    <source>
        <dbReference type="Proteomes" id="UP000215896"/>
    </source>
</evidence>